<evidence type="ECO:0000313" key="1">
    <source>
        <dbReference type="EMBL" id="STO22216.1"/>
    </source>
</evidence>
<evidence type="ECO:0000313" key="2">
    <source>
        <dbReference type="Proteomes" id="UP000254554"/>
    </source>
</evidence>
<reference evidence="1 2" key="1">
    <citation type="submission" date="2018-06" db="EMBL/GenBank/DDBJ databases">
        <authorList>
            <consortium name="Pathogen Informatics"/>
            <person name="Doyle S."/>
        </authorList>
    </citation>
    <scope>NUCLEOTIDE SEQUENCE [LARGE SCALE GENOMIC DNA]</scope>
    <source>
        <strain evidence="1 2">NCTC11370</strain>
    </source>
</reference>
<dbReference type="GeneID" id="93293071"/>
<keyword evidence="2" id="KW-1185">Reference proteome</keyword>
<dbReference type="RefSeq" id="WP_010654326.1">
    <property type="nucleotide sequence ID" value="NZ_JAPHOO010000001.1"/>
</dbReference>
<accession>A0A377GBN1</accession>
<dbReference type="Proteomes" id="UP000254554">
    <property type="component" value="Unassembled WGS sequence"/>
</dbReference>
<sequence>MRELKNFSFFTEVNTFKIHAQTILNRLRNQNKITSLVPAIQLILEGKSDNSISWADINTLNSLLHHPERFIKNIDPKVKETIYFEMKDMLQNFLTEINNQELSYVNLKCN</sequence>
<protein>
    <submittedName>
        <fullName evidence="1">Uncharacterized protein</fullName>
    </submittedName>
</protein>
<dbReference type="AlphaFoldDB" id="A0A377GBN1"/>
<gene>
    <name evidence="1" type="ORF">NCTC11370_02302</name>
</gene>
<organism evidence="1 2">
    <name type="scientific">Fluoribacter dumoffii</name>
    <dbReference type="NCBI Taxonomy" id="463"/>
    <lineage>
        <taxon>Bacteria</taxon>
        <taxon>Pseudomonadati</taxon>
        <taxon>Pseudomonadota</taxon>
        <taxon>Gammaproteobacteria</taxon>
        <taxon>Legionellales</taxon>
        <taxon>Legionellaceae</taxon>
        <taxon>Fluoribacter</taxon>
    </lineage>
</organism>
<name>A0A377GBN1_9GAMM</name>
<dbReference type="OrthoDB" id="5651471at2"/>
<dbReference type="EMBL" id="UGGT01000001">
    <property type="protein sequence ID" value="STO22216.1"/>
    <property type="molecule type" value="Genomic_DNA"/>
</dbReference>
<proteinExistence type="predicted"/>